<dbReference type="InParanoid" id="A0A0H2RAM8"/>
<name>A0A0H2RAM8_9AGAM</name>
<keyword evidence="3" id="KW-1185">Reference proteome</keyword>
<dbReference type="AlphaFoldDB" id="A0A0H2RAM8"/>
<dbReference type="Pfam" id="PF20151">
    <property type="entry name" value="DUF6533"/>
    <property type="match status" value="1"/>
</dbReference>
<evidence type="ECO:0000313" key="2">
    <source>
        <dbReference type="EMBL" id="KLO06538.1"/>
    </source>
</evidence>
<organism evidence="2 3">
    <name type="scientific">Schizopora paradoxa</name>
    <dbReference type="NCBI Taxonomy" id="27342"/>
    <lineage>
        <taxon>Eukaryota</taxon>
        <taxon>Fungi</taxon>
        <taxon>Dikarya</taxon>
        <taxon>Basidiomycota</taxon>
        <taxon>Agaricomycotina</taxon>
        <taxon>Agaricomycetes</taxon>
        <taxon>Hymenochaetales</taxon>
        <taxon>Schizoporaceae</taxon>
        <taxon>Schizopora</taxon>
    </lineage>
</organism>
<evidence type="ECO:0000259" key="1">
    <source>
        <dbReference type="Pfam" id="PF20151"/>
    </source>
</evidence>
<feature type="domain" description="DUF6533" evidence="1">
    <location>
        <begin position="23"/>
        <end position="68"/>
    </location>
</feature>
<dbReference type="InterPro" id="IPR045340">
    <property type="entry name" value="DUF6533"/>
</dbReference>
<proteinExistence type="predicted"/>
<dbReference type="EMBL" id="KQ086198">
    <property type="protein sequence ID" value="KLO06538.1"/>
    <property type="molecule type" value="Genomic_DNA"/>
</dbReference>
<gene>
    <name evidence="2" type="ORF">SCHPADRAFT_946010</name>
</gene>
<accession>A0A0H2RAM8</accession>
<evidence type="ECO:0000313" key="3">
    <source>
        <dbReference type="Proteomes" id="UP000053477"/>
    </source>
</evidence>
<protein>
    <recommendedName>
        <fullName evidence="1">DUF6533 domain-containing protein</fullName>
    </recommendedName>
</protein>
<dbReference type="Proteomes" id="UP000053477">
    <property type="component" value="Unassembled WGS sequence"/>
</dbReference>
<sequence>MADPIDVFENLEWFLTQEAFVKYTAVAMITLLAYDTIISISDEINNIWEQHWSLGKALYLLARYSSFIDIVPVLWYTFTASSTHKASP</sequence>
<reference evidence="2 3" key="1">
    <citation type="submission" date="2015-04" db="EMBL/GenBank/DDBJ databases">
        <title>Complete genome sequence of Schizopora paradoxa KUC8140, a cosmopolitan wood degrader in East Asia.</title>
        <authorList>
            <consortium name="DOE Joint Genome Institute"/>
            <person name="Min B."/>
            <person name="Park H."/>
            <person name="Jang Y."/>
            <person name="Kim J.-J."/>
            <person name="Kim K.H."/>
            <person name="Pangilinan J."/>
            <person name="Lipzen A."/>
            <person name="Riley R."/>
            <person name="Grigoriev I.V."/>
            <person name="Spatafora J.W."/>
            <person name="Choi I.-G."/>
        </authorList>
    </citation>
    <scope>NUCLEOTIDE SEQUENCE [LARGE SCALE GENOMIC DNA]</scope>
    <source>
        <strain evidence="2 3">KUC8140</strain>
    </source>
</reference>
<dbReference type="OrthoDB" id="3251775at2759"/>